<dbReference type="InterPro" id="IPR009056">
    <property type="entry name" value="Cyt_c-like_dom"/>
</dbReference>
<evidence type="ECO:0000256" key="3">
    <source>
        <dbReference type="ARBA" id="ARBA00022723"/>
    </source>
</evidence>
<name>A0A939ENJ9_9HYPH</name>
<evidence type="ECO:0000256" key="6">
    <source>
        <dbReference type="PROSITE-ProRule" id="PRU00433"/>
    </source>
</evidence>
<keyword evidence="5 6" id="KW-0408">Iron</keyword>
<evidence type="ECO:0000256" key="4">
    <source>
        <dbReference type="ARBA" id="ARBA00022982"/>
    </source>
</evidence>
<evidence type="ECO:0000256" key="1">
    <source>
        <dbReference type="ARBA" id="ARBA00022448"/>
    </source>
</evidence>
<dbReference type="RefSeq" id="WP_206940745.1">
    <property type="nucleotide sequence ID" value="NZ_JAFLNF010000004.1"/>
</dbReference>
<dbReference type="InterPro" id="IPR036909">
    <property type="entry name" value="Cyt_c-like_dom_sf"/>
</dbReference>
<protein>
    <submittedName>
        <fullName evidence="9">Cytochrome c family protein</fullName>
    </submittedName>
</protein>
<gene>
    <name evidence="9" type="ORF">J0X15_11390</name>
</gene>
<reference evidence="9" key="1">
    <citation type="submission" date="2021-03" db="EMBL/GenBank/DDBJ databases">
        <title>Roseibium sp. CAU 1637 isolated from Incheon.</title>
        <authorList>
            <person name="Kim W."/>
        </authorList>
    </citation>
    <scope>NUCLEOTIDE SEQUENCE</scope>
    <source>
        <strain evidence="9">CAU 1637</strain>
    </source>
</reference>
<dbReference type="GO" id="GO:0046872">
    <property type="term" value="F:metal ion binding"/>
    <property type="evidence" value="ECO:0007669"/>
    <property type="project" value="UniProtKB-KW"/>
</dbReference>
<dbReference type="Proteomes" id="UP000664779">
    <property type="component" value="Unassembled WGS sequence"/>
</dbReference>
<accession>A0A939ENJ9</accession>
<sequence>MRLLTIAATIGLAMTAQAFAEGDAAKGEKVFRKCAACHAVGEGAKNKVGPQLNGLIDRPAATVEGYKYSKAMKAKGEEGLVWSEDNLHAYLTKPKDFVPKTKMAFAGLRKEADIDNIIAYLKQYQ</sequence>
<dbReference type="InterPro" id="IPR002327">
    <property type="entry name" value="Cyt_c_1A/1B"/>
</dbReference>
<feature type="domain" description="Cytochrome c" evidence="8">
    <location>
        <begin position="22"/>
        <end position="125"/>
    </location>
</feature>
<feature type="signal peptide" evidence="7">
    <location>
        <begin position="1"/>
        <end position="20"/>
    </location>
</feature>
<evidence type="ECO:0000259" key="8">
    <source>
        <dbReference type="PROSITE" id="PS51007"/>
    </source>
</evidence>
<feature type="chain" id="PRO_5037051295" evidence="7">
    <location>
        <begin position="21"/>
        <end position="125"/>
    </location>
</feature>
<dbReference type="AlphaFoldDB" id="A0A939ENJ9"/>
<evidence type="ECO:0000256" key="5">
    <source>
        <dbReference type="ARBA" id="ARBA00023004"/>
    </source>
</evidence>
<dbReference type="Pfam" id="PF00034">
    <property type="entry name" value="Cytochrom_C"/>
    <property type="match status" value="1"/>
</dbReference>
<keyword evidence="1" id="KW-0813">Transport</keyword>
<evidence type="ECO:0000313" key="9">
    <source>
        <dbReference type="EMBL" id="MBO0345824.1"/>
    </source>
</evidence>
<dbReference type="Gene3D" id="1.10.760.10">
    <property type="entry name" value="Cytochrome c-like domain"/>
    <property type="match status" value="1"/>
</dbReference>
<dbReference type="PROSITE" id="PS51007">
    <property type="entry name" value="CYTC"/>
    <property type="match status" value="1"/>
</dbReference>
<dbReference type="EMBL" id="JAFLNF010000004">
    <property type="protein sequence ID" value="MBO0345824.1"/>
    <property type="molecule type" value="Genomic_DNA"/>
</dbReference>
<dbReference type="GO" id="GO:0020037">
    <property type="term" value="F:heme binding"/>
    <property type="evidence" value="ECO:0007669"/>
    <property type="project" value="InterPro"/>
</dbReference>
<evidence type="ECO:0000256" key="7">
    <source>
        <dbReference type="SAM" id="SignalP"/>
    </source>
</evidence>
<organism evidence="9 10">
    <name type="scientific">Roseibium limicola</name>
    <dbReference type="NCBI Taxonomy" id="2816037"/>
    <lineage>
        <taxon>Bacteria</taxon>
        <taxon>Pseudomonadati</taxon>
        <taxon>Pseudomonadota</taxon>
        <taxon>Alphaproteobacteria</taxon>
        <taxon>Hyphomicrobiales</taxon>
        <taxon>Stappiaceae</taxon>
        <taxon>Roseibium</taxon>
    </lineage>
</organism>
<keyword evidence="4" id="KW-0249">Electron transport</keyword>
<proteinExistence type="predicted"/>
<dbReference type="PRINTS" id="PR00604">
    <property type="entry name" value="CYTCHRMECIAB"/>
</dbReference>
<comment type="caution">
    <text evidence="9">The sequence shown here is derived from an EMBL/GenBank/DDBJ whole genome shotgun (WGS) entry which is preliminary data.</text>
</comment>
<evidence type="ECO:0000313" key="10">
    <source>
        <dbReference type="Proteomes" id="UP000664779"/>
    </source>
</evidence>
<dbReference type="SUPFAM" id="SSF46626">
    <property type="entry name" value="Cytochrome c"/>
    <property type="match status" value="1"/>
</dbReference>
<keyword evidence="10" id="KW-1185">Reference proteome</keyword>
<dbReference type="PANTHER" id="PTHR11961">
    <property type="entry name" value="CYTOCHROME C"/>
    <property type="match status" value="1"/>
</dbReference>
<keyword evidence="3 6" id="KW-0479">Metal-binding</keyword>
<evidence type="ECO:0000256" key="2">
    <source>
        <dbReference type="ARBA" id="ARBA00022617"/>
    </source>
</evidence>
<dbReference type="GO" id="GO:0009055">
    <property type="term" value="F:electron transfer activity"/>
    <property type="evidence" value="ECO:0007669"/>
    <property type="project" value="InterPro"/>
</dbReference>
<keyword evidence="2 6" id="KW-0349">Heme</keyword>
<keyword evidence="7" id="KW-0732">Signal</keyword>